<dbReference type="AlphaFoldDB" id="A0A1T4Y174"/>
<organism evidence="1 2">
    <name type="scientific">Thiothrix eikelboomii</name>
    <dbReference type="NCBI Taxonomy" id="92487"/>
    <lineage>
        <taxon>Bacteria</taxon>
        <taxon>Pseudomonadati</taxon>
        <taxon>Pseudomonadota</taxon>
        <taxon>Gammaproteobacteria</taxon>
        <taxon>Thiotrichales</taxon>
        <taxon>Thiotrichaceae</taxon>
        <taxon>Thiothrix</taxon>
    </lineage>
</organism>
<gene>
    <name evidence="1" type="ORF">SAMN02745130_03769</name>
</gene>
<reference evidence="1 2" key="1">
    <citation type="submission" date="2017-02" db="EMBL/GenBank/DDBJ databases">
        <authorList>
            <person name="Peterson S.W."/>
        </authorList>
    </citation>
    <scope>NUCLEOTIDE SEQUENCE [LARGE SCALE GENOMIC DNA]</scope>
    <source>
        <strain evidence="1 2">ATCC 49788</strain>
    </source>
</reference>
<dbReference type="Gene3D" id="2.30.30.40">
    <property type="entry name" value="SH3 Domains"/>
    <property type="match status" value="2"/>
</dbReference>
<dbReference type="EMBL" id="FUYB01000030">
    <property type="protein sequence ID" value="SKA95383.1"/>
    <property type="molecule type" value="Genomic_DNA"/>
</dbReference>
<dbReference type="InterPro" id="IPR010466">
    <property type="entry name" value="DUF1058"/>
</dbReference>
<dbReference type="STRING" id="92487.SAMN02745130_03769"/>
<accession>A0A1T4Y174</accession>
<dbReference type="PANTHER" id="PTHR34408">
    <property type="entry name" value="FAMILY PROTEIN, PUTATIVE-RELATED"/>
    <property type="match status" value="1"/>
</dbReference>
<dbReference type="InterPro" id="IPR052354">
    <property type="entry name" value="Cell_Wall_Dynamics_Protein"/>
</dbReference>
<evidence type="ECO:0000313" key="1">
    <source>
        <dbReference type="EMBL" id="SKA95383.1"/>
    </source>
</evidence>
<proteinExistence type="predicted"/>
<sequence>MQQHLLIMIACLFSLNGTEVQAFTGPTTYAVVWVKSTDSLRLRAGPATRYKILKNIPFNAIHVKNLGERTRSDWCKVQYLGVQGWSACKYLGESSGARYYSAHGYTATLKFYQQASHNSAIAGSLPEYATGIEGLDACTTTWCRIRYDGRSGWVERQYLASWQF</sequence>
<protein>
    <submittedName>
        <fullName evidence="1">Uncharacterized conserved protein YgiM, contains N-terminal SH3 domain, DUF1202 family</fullName>
    </submittedName>
</protein>
<keyword evidence="2" id="KW-1185">Reference proteome</keyword>
<evidence type="ECO:0000313" key="2">
    <source>
        <dbReference type="Proteomes" id="UP000190460"/>
    </source>
</evidence>
<dbReference type="RefSeq" id="WP_078924197.1">
    <property type="nucleotide sequence ID" value="NZ_FUYB01000030.1"/>
</dbReference>
<dbReference type="PANTHER" id="PTHR34408:SF1">
    <property type="entry name" value="GLYCOSYL HYDROLASE FAMILY 19 DOMAIN-CONTAINING PROTEIN HI_1415"/>
    <property type="match status" value="1"/>
</dbReference>
<dbReference type="Proteomes" id="UP000190460">
    <property type="component" value="Unassembled WGS sequence"/>
</dbReference>
<dbReference type="Pfam" id="PF06347">
    <property type="entry name" value="SH3_4"/>
    <property type="match status" value="1"/>
</dbReference>
<name>A0A1T4Y174_9GAMM</name>
<dbReference type="OrthoDB" id="5489750at2"/>